<evidence type="ECO:0000313" key="14">
    <source>
        <dbReference type="Proteomes" id="UP000250358"/>
    </source>
</evidence>
<dbReference type="SUPFAM" id="SSF55781">
    <property type="entry name" value="GAF domain-like"/>
    <property type="match status" value="1"/>
</dbReference>
<evidence type="ECO:0000256" key="6">
    <source>
        <dbReference type="ARBA" id="ARBA00023012"/>
    </source>
</evidence>
<dbReference type="SUPFAM" id="SSF55874">
    <property type="entry name" value="ATPase domain of HSP90 chaperone/DNA topoisomerase II/histidine kinase"/>
    <property type="match status" value="1"/>
</dbReference>
<feature type="domain" description="Histidine kinase" evidence="11">
    <location>
        <begin position="338"/>
        <end position="557"/>
    </location>
</feature>
<dbReference type="InterPro" id="IPR029016">
    <property type="entry name" value="GAF-like_dom_sf"/>
</dbReference>
<name>A0A2X1AJZ0_BREDI</name>
<feature type="transmembrane region" description="Helical" evidence="10">
    <location>
        <begin position="49"/>
        <end position="71"/>
    </location>
</feature>
<organism evidence="13 14">
    <name type="scientific">Brevundimonas diminuta</name>
    <name type="common">Pseudomonas diminuta</name>
    <dbReference type="NCBI Taxonomy" id="293"/>
    <lineage>
        <taxon>Bacteria</taxon>
        <taxon>Pseudomonadati</taxon>
        <taxon>Pseudomonadota</taxon>
        <taxon>Alphaproteobacteria</taxon>
        <taxon>Caulobacterales</taxon>
        <taxon>Caulobacteraceae</taxon>
        <taxon>Brevundimonas</taxon>
    </lineage>
</organism>
<evidence type="ECO:0000259" key="11">
    <source>
        <dbReference type="PROSITE" id="PS50109"/>
    </source>
</evidence>
<dbReference type="GO" id="GO:0000155">
    <property type="term" value="F:phosphorelay sensor kinase activity"/>
    <property type="evidence" value="ECO:0007669"/>
    <property type="project" value="InterPro"/>
</dbReference>
<dbReference type="Gene3D" id="3.40.50.2300">
    <property type="match status" value="3"/>
</dbReference>
<evidence type="ECO:0000256" key="10">
    <source>
        <dbReference type="SAM" id="Phobius"/>
    </source>
</evidence>
<dbReference type="InterPro" id="IPR036890">
    <property type="entry name" value="HATPase_C_sf"/>
</dbReference>
<evidence type="ECO:0000256" key="5">
    <source>
        <dbReference type="ARBA" id="ARBA00022777"/>
    </source>
</evidence>
<keyword evidence="10" id="KW-0472">Membrane</keyword>
<dbReference type="CDD" id="cd17546">
    <property type="entry name" value="REC_hyHK_CKI1_RcsC-like"/>
    <property type="match status" value="1"/>
</dbReference>
<dbReference type="AlphaFoldDB" id="A0A2X1AJZ0"/>
<dbReference type="CDD" id="cd16922">
    <property type="entry name" value="HATPase_EvgS-ArcB-TorS-like"/>
    <property type="match status" value="1"/>
</dbReference>
<feature type="domain" description="Response regulatory" evidence="12">
    <location>
        <begin position="874"/>
        <end position="996"/>
    </location>
</feature>
<dbReference type="Gene3D" id="3.30.450.40">
    <property type="match status" value="1"/>
</dbReference>
<dbReference type="Pfam" id="PF13185">
    <property type="entry name" value="GAF_2"/>
    <property type="match status" value="1"/>
</dbReference>
<keyword evidence="6" id="KW-0902">Two-component regulatory system</keyword>
<feature type="region of interest" description="Disordered" evidence="9">
    <location>
        <begin position="563"/>
        <end position="594"/>
    </location>
</feature>
<dbReference type="EMBL" id="UAQM01000012">
    <property type="protein sequence ID" value="SPU44369.1"/>
    <property type="molecule type" value="Genomic_DNA"/>
</dbReference>
<dbReference type="CDD" id="cd00156">
    <property type="entry name" value="REC"/>
    <property type="match status" value="2"/>
</dbReference>
<dbReference type="InterPro" id="IPR003661">
    <property type="entry name" value="HisK_dim/P_dom"/>
</dbReference>
<feature type="domain" description="Response regulatory" evidence="12">
    <location>
        <begin position="606"/>
        <end position="719"/>
    </location>
</feature>
<evidence type="ECO:0000256" key="8">
    <source>
        <dbReference type="SAM" id="Coils"/>
    </source>
</evidence>
<evidence type="ECO:0000256" key="4">
    <source>
        <dbReference type="ARBA" id="ARBA00022679"/>
    </source>
</evidence>
<dbReference type="Proteomes" id="UP000250358">
    <property type="component" value="Unassembled WGS sequence"/>
</dbReference>
<evidence type="ECO:0000313" key="13">
    <source>
        <dbReference type="EMBL" id="SPU44369.1"/>
    </source>
</evidence>
<sequence>MQAALARMATDQGKREMDAVRAQITLLRQEEQRVRQLRLNEMDAAYRTALISGVLSGLLGAALTIVVFTLIRRSAQARARQEWLHEGQVGLAAAMMGDQSLEQLADNILAYLGRYAGVQAGALFKGEGGLYRRIAALGVPSDAPIAERFGLREGLLGQVAAEGQVLTLSDVPEGYLTIGSALGRDKPRHLVLAPARADGAVNAVLELGFLHAPDERLMALLEEAGPAIGTALRSARYRAQLQNMLEETQRQAEELQVQSEELRVSNEELEEQGRALKESQVRLEQQQAELEQTNSQLEEQAQLLETQRDDLERGASALTLKARELEQASQYKSDFLANMSHELRTPLNSLLILSKLLADNPEGTLSEEQVNYARTIQSSGNDLLALINDILDLSKIEAGHIQARPEAVSMQRLTEDVRQLFQPVADDRGLAFDIELDAGADLMETDRQRLEQILKNLLSNAFKFTESGKVKLSISAQPGDRVAFAVSDTGIGISPEQQKGVFDAFQQADGTISRKYGGTGLGLSISRELARLLGGRITLESSLGDWSIFTLSLPRAYDAAQVASRETPAPAPQISPQSDTPSERRLSHVPASIEDDRDHLAGTRRLLLVVEDDDRFAAIVRDLSRELGFQCIVAGTAQEALKLAKRHRPSAVVLDVGLPDQSGLTVLDVLKRDDDTRHIPIHVVSAEDHSQTALSLGAIGYLVKPVKREDLAEVLRTLEDKLTRTVRRVLIVEDDVVQRDAVSRLLASGDVETVGVGTAAECLEQLRSQTFDCMVLDLTLPDASGFSLLETLSREGGHGFPPVIVYTGRDLSPDHEQQLRRYSSSIIIKGAKSPERLLDEVSLFLHQVVSELPPEQQKMIRKARNRDAVLEGRRILIVEDDVRNVYSLTNVLEPRGAMIEIARNGKEALEALERSSTDPSKAVDLVLMDVMMPVMDGLAATRELRKDPRWKTLPVLMLTAKAMPDDQERCMAAGANDYMAKPLDVDKLLSLVRVWMPR</sequence>
<protein>
    <recommendedName>
        <fullName evidence="2">histidine kinase</fullName>
        <ecNumber evidence="2">2.7.13.3</ecNumber>
    </recommendedName>
</protein>
<dbReference type="InterPro" id="IPR003594">
    <property type="entry name" value="HATPase_dom"/>
</dbReference>
<dbReference type="Pfam" id="PF00072">
    <property type="entry name" value="Response_reg"/>
    <property type="match status" value="3"/>
</dbReference>
<evidence type="ECO:0000259" key="12">
    <source>
        <dbReference type="PROSITE" id="PS50110"/>
    </source>
</evidence>
<dbReference type="Gene3D" id="1.10.287.130">
    <property type="match status" value="1"/>
</dbReference>
<dbReference type="SUPFAM" id="SSF52172">
    <property type="entry name" value="CheY-like"/>
    <property type="match status" value="3"/>
</dbReference>
<dbReference type="CDD" id="cd00082">
    <property type="entry name" value="HisKA"/>
    <property type="match status" value="1"/>
</dbReference>
<dbReference type="InterPro" id="IPR003018">
    <property type="entry name" value="GAF"/>
</dbReference>
<dbReference type="PROSITE" id="PS50110">
    <property type="entry name" value="RESPONSE_REGULATORY"/>
    <property type="match status" value="3"/>
</dbReference>
<keyword evidence="8" id="KW-0175">Coiled coil</keyword>
<keyword evidence="3 7" id="KW-0597">Phosphoprotein</keyword>
<keyword evidence="10" id="KW-1133">Transmembrane helix</keyword>
<dbReference type="InterPro" id="IPR011006">
    <property type="entry name" value="CheY-like_superfamily"/>
</dbReference>
<dbReference type="SUPFAM" id="SSF47384">
    <property type="entry name" value="Homodimeric domain of signal transducing histidine kinase"/>
    <property type="match status" value="1"/>
</dbReference>
<dbReference type="Gene3D" id="3.30.565.10">
    <property type="entry name" value="Histidine kinase-like ATPase, C-terminal domain"/>
    <property type="match status" value="1"/>
</dbReference>
<feature type="coiled-coil region" evidence="8">
    <location>
        <begin position="238"/>
        <end position="328"/>
    </location>
</feature>
<dbReference type="FunFam" id="3.30.565.10:FF:000010">
    <property type="entry name" value="Sensor histidine kinase RcsC"/>
    <property type="match status" value="1"/>
</dbReference>
<keyword evidence="5" id="KW-0418">Kinase</keyword>
<evidence type="ECO:0000256" key="1">
    <source>
        <dbReference type="ARBA" id="ARBA00000085"/>
    </source>
</evidence>
<dbReference type="PROSITE" id="PS50109">
    <property type="entry name" value="HIS_KIN"/>
    <property type="match status" value="1"/>
</dbReference>
<dbReference type="SMART" id="SM00388">
    <property type="entry name" value="HisKA"/>
    <property type="match status" value="1"/>
</dbReference>
<dbReference type="PANTHER" id="PTHR43047">
    <property type="entry name" value="TWO-COMPONENT HISTIDINE PROTEIN KINASE"/>
    <property type="match status" value="1"/>
</dbReference>
<dbReference type="SMART" id="SM00448">
    <property type="entry name" value="REC"/>
    <property type="match status" value="3"/>
</dbReference>
<comment type="catalytic activity">
    <reaction evidence="1">
        <text>ATP + protein L-histidine = ADP + protein N-phospho-L-histidine.</text>
        <dbReference type="EC" id="2.7.13.3"/>
    </reaction>
</comment>
<dbReference type="PRINTS" id="PR00344">
    <property type="entry name" value="BCTRLSENSOR"/>
</dbReference>
<dbReference type="InterPro" id="IPR036097">
    <property type="entry name" value="HisK_dim/P_sf"/>
</dbReference>
<dbReference type="InterPro" id="IPR004358">
    <property type="entry name" value="Sig_transdc_His_kin-like_C"/>
</dbReference>
<dbReference type="Pfam" id="PF00512">
    <property type="entry name" value="HisKA"/>
    <property type="match status" value="1"/>
</dbReference>
<accession>A0A2X1AJZ0</accession>
<dbReference type="EC" id="2.7.13.3" evidence="2"/>
<dbReference type="SMART" id="SM00387">
    <property type="entry name" value="HATPase_c"/>
    <property type="match status" value="1"/>
</dbReference>
<feature type="domain" description="Response regulatory" evidence="12">
    <location>
        <begin position="728"/>
        <end position="845"/>
    </location>
</feature>
<dbReference type="SMART" id="SM00065">
    <property type="entry name" value="GAF"/>
    <property type="match status" value="1"/>
</dbReference>
<evidence type="ECO:0000256" key="2">
    <source>
        <dbReference type="ARBA" id="ARBA00012438"/>
    </source>
</evidence>
<keyword evidence="4 13" id="KW-0808">Transferase</keyword>
<evidence type="ECO:0000256" key="9">
    <source>
        <dbReference type="SAM" id="MobiDB-lite"/>
    </source>
</evidence>
<evidence type="ECO:0000256" key="3">
    <source>
        <dbReference type="ARBA" id="ARBA00022553"/>
    </source>
</evidence>
<gene>
    <name evidence="13" type="primary">rpfC_1</name>
    <name evidence="13" type="ORF">NCTC11165_01777</name>
</gene>
<dbReference type="InterPro" id="IPR001789">
    <property type="entry name" value="Sig_transdc_resp-reg_receiver"/>
</dbReference>
<feature type="modified residue" description="4-aspartylphosphate" evidence="7">
    <location>
        <position position="777"/>
    </location>
</feature>
<feature type="modified residue" description="4-aspartylphosphate" evidence="7">
    <location>
        <position position="929"/>
    </location>
</feature>
<reference evidence="13 14" key="1">
    <citation type="submission" date="2018-06" db="EMBL/GenBank/DDBJ databases">
        <authorList>
            <consortium name="Pathogen Informatics"/>
            <person name="Doyle S."/>
        </authorList>
    </citation>
    <scope>NUCLEOTIDE SEQUENCE [LARGE SCALE GENOMIC DNA]</scope>
    <source>
        <strain evidence="13 14">NCTC11165</strain>
    </source>
</reference>
<dbReference type="InterPro" id="IPR005467">
    <property type="entry name" value="His_kinase_dom"/>
</dbReference>
<dbReference type="Pfam" id="PF02518">
    <property type="entry name" value="HATPase_c"/>
    <property type="match status" value="1"/>
</dbReference>
<feature type="modified residue" description="4-aspartylphosphate" evidence="7">
    <location>
        <position position="655"/>
    </location>
</feature>
<evidence type="ECO:0000256" key="7">
    <source>
        <dbReference type="PROSITE-ProRule" id="PRU00169"/>
    </source>
</evidence>
<keyword evidence="10" id="KW-0812">Transmembrane</keyword>
<proteinExistence type="predicted"/>